<protein>
    <recommendedName>
        <fullName evidence="6">EF-hand domain-containing protein</fullName>
    </recommendedName>
</protein>
<evidence type="ECO:0000256" key="4">
    <source>
        <dbReference type="ARBA" id="ARBA00022737"/>
    </source>
</evidence>
<evidence type="ECO:0000256" key="1">
    <source>
        <dbReference type="ARBA" id="ARBA00006049"/>
    </source>
</evidence>
<dbReference type="Gene3D" id="1.10.238.10">
    <property type="entry name" value="EF-hand"/>
    <property type="match status" value="1"/>
</dbReference>
<evidence type="ECO:0000259" key="6">
    <source>
        <dbReference type="PROSITE" id="PS50222"/>
    </source>
</evidence>
<dbReference type="EMBL" id="HBGS01023140">
    <property type="protein sequence ID" value="CAD9413707.1"/>
    <property type="molecule type" value="Transcribed_RNA"/>
</dbReference>
<proteinExistence type="inferred from homology"/>
<name>A0A7S2FTB5_9STRA</name>
<evidence type="ECO:0000313" key="7">
    <source>
        <dbReference type="EMBL" id="CAD9413707.1"/>
    </source>
</evidence>
<dbReference type="PANTHER" id="PTHR23055">
    <property type="entry name" value="CALCIUM BINDING PROTEINS"/>
    <property type="match status" value="1"/>
</dbReference>
<feature type="domain" description="EF-hand" evidence="6">
    <location>
        <begin position="66"/>
        <end position="101"/>
    </location>
</feature>
<evidence type="ECO:0000256" key="5">
    <source>
        <dbReference type="ARBA" id="ARBA00023288"/>
    </source>
</evidence>
<comment type="similarity">
    <text evidence="1">Belongs to the recoverin family.</text>
</comment>
<keyword evidence="3" id="KW-0479">Metal-binding</keyword>
<feature type="domain" description="EF-hand" evidence="6">
    <location>
        <begin position="102"/>
        <end position="137"/>
    </location>
</feature>
<keyword evidence="5" id="KW-0449">Lipoprotein</keyword>
<dbReference type="GO" id="GO:0005509">
    <property type="term" value="F:calcium ion binding"/>
    <property type="evidence" value="ECO:0007669"/>
    <property type="project" value="InterPro"/>
</dbReference>
<dbReference type="SUPFAM" id="SSF47473">
    <property type="entry name" value="EF-hand"/>
    <property type="match status" value="1"/>
</dbReference>
<dbReference type="InterPro" id="IPR011992">
    <property type="entry name" value="EF-hand-dom_pair"/>
</dbReference>
<dbReference type="InterPro" id="IPR028846">
    <property type="entry name" value="Recoverin"/>
</dbReference>
<keyword evidence="4" id="KW-0677">Repeat</keyword>
<dbReference type="PANTHER" id="PTHR23055:SF178">
    <property type="entry name" value="NEUROCALCIN HOMOLOG"/>
    <property type="match status" value="1"/>
</dbReference>
<organism evidence="7">
    <name type="scientific">Octactis speculum</name>
    <dbReference type="NCBI Taxonomy" id="3111310"/>
    <lineage>
        <taxon>Eukaryota</taxon>
        <taxon>Sar</taxon>
        <taxon>Stramenopiles</taxon>
        <taxon>Ochrophyta</taxon>
        <taxon>Dictyochophyceae</taxon>
        <taxon>Dictyochales</taxon>
        <taxon>Dictyochaceae</taxon>
        <taxon>Octactis</taxon>
    </lineage>
</organism>
<dbReference type="SMART" id="SM00054">
    <property type="entry name" value="EFh"/>
    <property type="match status" value="2"/>
</dbReference>
<evidence type="ECO:0000256" key="3">
    <source>
        <dbReference type="ARBA" id="ARBA00022723"/>
    </source>
</evidence>
<gene>
    <name evidence="7" type="ORF">DSPE1174_LOCUS11748</name>
</gene>
<dbReference type="AlphaFoldDB" id="A0A7S2FTB5"/>
<evidence type="ECO:0000256" key="2">
    <source>
        <dbReference type="ARBA" id="ARBA00022707"/>
    </source>
</evidence>
<reference evidence="7" key="1">
    <citation type="submission" date="2021-01" db="EMBL/GenBank/DDBJ databases">
        <authorList>
            <person name="Corre E."/>
            <person name="Pelletier E."/>
            <person name="Niang G."/>
            <person name="Scheremetjew M."/>
            <person name="Finn R."/>
            <person name="Kale V."/>
            <person name="Holt S."/>
            <person name="Cochrane G."/>
            <person name="Meng A."/>
            <person name="Brown T."/>
            <person name="Cohen L."/>
        </authorList>
    </citation>
    <scope>NUCLEOTIDE SEQUENCE</scope>
    <source>
        <strain evidence="7">CCMP1381</strain>
    </source>
</reference>
<dbReference type="PRINTS" id="PR00450">
    <property type="entry name" value="RECOVERIN"/>
</dbReference>
<dbReference type="PROSITE" id="PS50222">
    <property type="entry name" value="EF_HAND_2"/>
    <property type="match status" value="2"/>
</dbReference>
<keyword evidence="2" id="KW-0519">Myristate</keyword>
<dbReference type="InterPro" id="IPR002048">
    <property type="entry name" value="EF_hand_dom"/>
</dbReference>
<sequence length="207" mass="23321">MGNNVSSSGSNRMAIAAMANVTSMEKRELLQMQREFHEIAMRQGNSHTITKDEFEEALSRCEIVESDSEILDRLFTMLDKTGDQQINFREFICGISPLITGTVEQKLHFAFEMYDVDGTGVVKEPEMNFILMAMNDTSSYFGDPVLTRDDVSTLVDEIYEKYSEEREHGGSGIRVLTYKGFMDAVAEHPKTVAFIRGEGTVKYGQAK</sequence>
<accession>A0A7S2FTB5</accession>